<keyword evidence="1" id="KW-1133">Transmembrane helix</keyword>
<gene>
    <name evidence="2" type="ORF">V144x_57650</name>
</gene>
<dbReference type="EMBL" id="CP037920">
    <property type="protein sequence ID" value="QDU00252.1"/>
    <property type="molecule type" value="Genomic_DNA"/>
</dbReference>
<name>A0A517W4R9_9PLAN</name>
<keyword evidence="1" id="KW-0472">Membrane</keyword>
<evidence type="ECO:0008006" key="4">
    <source>
        <dbReference type="Google" id="ProtNLM"/>
    </source>
</evidence>
<evidence type="ECO:0000313" key="3">
    <source>
        <dbReference type="Proteomes" id="UP000318704"/>
    </source>
</evidence>
<dbReference type="Gene3D" id="1.10.760.10">
    <property type="entry name" value="Cytochrome c-like domain"/>
    <property type="match status" value="1"/>
</dbReference>
<evidence type="ECO:0000313" key="2">
    <source>
        <dbReference type="EMBL" id="QDU00252.1"/>
    </source>
</evidence>
<dbReference type="SUPFAM" id="SSF46626">
    <property type="entry name" value="Cytochrome c"/>
    <property type="match status" value="1"/>
</dbReference>
<sequence length="152" mass="17111">MAESEQTDTHQQHRAQRTTVILIIVLAILAGAISWYGIRPGNEMVVTSKTPSITSSEDAETIDHIPLASIAVDEIVLPHFEPIMPLGPHREVFMTNCITCHSPRLVIDQPHFSQEKWEEIVNKMVVTFGGHVYKKDQPKIVEYLVSIRGKTE</sequence>
<reference evidence="2 3" key="1">
    <citation type="submission" date="2019-03" db="EMBL/GenBank/DDBJ databases">
        <title>Deep-cultivation of Planctomycetes and their phenomic and genomic characterization uncovers novel biology.</title>
        <authorList>
            <person name="Wiegand S."/>
            <person name="Jogler M."/>
            <person name="Boedeker C."/>
            <person name="Pinto D."/>
            <person name="Vollmers J."/>
            <person name="Rivas-Marin E."/>
            <person name="Kohn T."/>
            <person name="Peeters S.H."/>
            <person name="Heuer A."/>
            <person name="Rast P."/>
            <person name="Oberbeckmann S."/>
            <person name="Bunk B."/>
            <person name="Jeske O."/>
            <person name="Meyerdierks A."/>
            <person name="Storesund J.E."/>
            <person name="Kallscheuer N."/>
            <person name="Luecker S."/>
            <person name="Lage O.M."/>
            <person name="Pohl T."/>
            <person name="Merkel B.J."/>
            <person name="Hornburger P."/>
            <person name="Mueller R.-W."/>
            <person name="Bruemmer F."/>
            <person name="Labrenz M."/>
            <person name="Spormann A.M."/>
            <person name="Op den Camp H."/>
            <person name="Overmann J."/>
            <person name="Amann R."/>
            <person name="Jetten M.S.M."/>
            <person name="Mascher T."/>
            <person name="Medema M.H."/>
            <person name="Devos D.P."/>
            <person name="Kaster A.-K."/>
            <person name="Ovreas L."/>
            <person name="Rohde M."/>
            <person name="Galperin M.Y."/>
            <person name="Jogler C."/>
        </authorList>
    </citation>
    <scope>NUCLEOTIDE SEQUENCE [LARGE SCALE GENOMIC DNA]</scope>
    <source>
        <strain evidence="2 3">V144</strain>
    </source>
</reference>
<dbReference type="Proteomes" id="UP000318704">
    <property type="component" value="Chromosome"/>
</dbReference>
<dbReference type="InterPro" id="IPR036909">
    <property type="entry name" value="Cyt_c-like_dom_sf"/>
</dbReference>
<evidence type="ECO:0000256" key="1">
    <source>
        <dbReference type="SAM" id="Phobius"/>
    </source>
</evidence>
<dbReference type="AlphaFoldDB" id="A0A517W4R9"/>
<protein>
    <recommendedName>
        <fullName evidence="4">Cytochrome c domain-containing protein</fullName>
    </recommendedName>
</protein>
<organism evidence="2 3">
    <name type="scientific">Gimesia aquarii</name>
    <dbReference type="NCBI Taxonomy" id="2527964"/>
    <lineage>
        <taxon>Bacteria</taxon>
        <taxon>Pseudomonadati</taxon>
        <taxon>Planctomycetota</taxon>
        <taxon>Planctomycetia</taxon>
        <taxon>Planctomycetales</taxon>
        <taxon>Planctomycetaceae</taxon>
        <taxon>Gimesia</taxon>
    </lineage>
</organism>
<dbReference type="KEGG" id="gaw:V144x_57650"/>
<accession>A0A517W4R9</accession>
<dbReference type="RefSeq" id="WP_144990445.1">
    <property type="nucleotide sequence ID" value="NZ_CP037920.1"/>
</dbReference>
<dbReference type="GO" id="GO:0009055">
    <property type="term" value="F:electron transfer activity"/>
    <property type="evidence" value="ECO:0007669"/>
    <property type="project" value="InterPro"/>
</dbReference>
<dbReference type="GO" id="GO:0020037">
    <property type="term" value="F:heme binding"/>
    <property type="evidence" value="ECO:0007669"/>
    <property type="project" value="InterPro"/>
</dbReference>
<feature type="transmembrane region" description="Helical" evidence="1">
    <location>
        <begin position="20"/>
        <end position="38"/>
    </location>
</feature>
<proteinExistence type="predicted"/>
<keyword evidence="1" id="KW-0812">Transmembrane</keyword>